<proteinExistence type="evidence at transcript level"/>
<accession>R4WDU8</accession>
<reference evidence="3" key="1">
    <citation type="journal article" date="2013" name="PLoS ONE">
        <title>Gene expression in gut symbiotic organ of stinkbug affected by extracellular bacterial symbiont.</title>
        <authorList>
            <person name="Futahashi R."/>
            <person name="Tanaka K."/>
            <person name="Tanahashi M."/>
            <person name="Nikoh N."/>
            <person name="Kikuchi Y."/>
            <person name="Lee B.L."/>
            <person name="Fukatsu T."/>
        </authorList>
    </citation>
    <scope>NUCLEOTIDE SEQUENCE</scope>
    <source>
        <tissue evidence="3">Midgut</tissue>
    </source>
</reference>
<dbReference type="InterPro" id="IPR008012">
    <property type="entry name" value="Ump1"/>
</dbReference>
<dbReference type="EMBL" id="AK417983">
    <property type="protein sequence ID" value="BAN21198.1"/>
    <property type="molecule type" value="mRNA"/>
</dbReference>
<evidence type="ECO:0000313" key="3">
    <source>
        <dbReference type="EMBL" id="BAN21198.1"/>
    </source>
</evidence>
<name>R4WDU8_RIPPE</name>
<evidence type="ECO:0000256" key="2">
    <source>
        <dbReference type="ARBA" id="ARBA00043974"/>
    </source>
</evidence>
<organism evidence="3">
    <name type="scientific">Riptortus pedestris</name>
    <name type="common">Bean bug</name>
    <dbReference type="NCBI Taxonomy" id="329032"/>
    <lineage>
        <taxon>Eukaryota</taxon>
        <taxon>Metazoa</taxon>
        <taxon>Ecdysozoa</taxon>
        <taxon>Arthropoda</taxon>
        <taxon>Hexapoda</taxon>
        <taxon>Insecta</taxon>
        <taxon>Pterygota</taxon>
        <taxon>Neoptera</taxon>
        <taxon>Paraneoptera</taxon>
        <taxon>Hemiptera</taxon>
        <taxon>Heteroptera</taxon>
        <taxon>Panheteroptera</taxon>
        <taxon>Pentatomomorpha</taxon>
        <taxon>Coreoidea</taxon>
        <taxon>Alydidae</taxon>
        <taxon>Riptortus</taxon>
    </lineage>
</organism>
<dbReference type="Pfam" id="PF05348">
    <property type="entry name" value="UMP1"/>
    <property type="match status" value="1"/>
</dbReference>
<comment type="similarity">
    <text evidence="2">Belongs to the POMP/UMP1 family.</text>
</comment>
<dbReference type="GO" id="GO:0005634">
    <property type="term" value="C:nucleus"/>
    <property type="evidence" value="ECO:0007669"/>
    <property type="project" value="TreeGrafter"/>
</dbReference>
<protein>
    <submittedName>
        <fullName evidence="3">Unkown protein</fullName>
    </submittedName>
</protein>
<sequence>MSFGLPPLKGPFEGQKELGIVTGHFGVHDSFGFGIKKVKESVEINHPLEVSEKNYALKEEKLSLAMLRNNQGLHAPMKIMAELHATRQVGRLPFLESSNLSADTIRNNDDLLDFTDFLNHPDTEERMVIPHVVMERKLGVL</sequence>
<dbReference type="GO" id="GO:0005737">
    <property type="term" value="C:cytoplasm"/>
    <property type="evidence" value="ECO:0007669"/>
    <property type="project" value="TreeGrafter"/>
</dbReference>
<evidence type="ECO:0000256" key="1">
    <source>
        <dbReference type="ARBA" id="ARBA00023186"/>
    </source>
</evidence>
<dbReference type="AlphaFoldDB" id="R4WDU8"/>
<dbReference type="PANTHER" id="PTHR12828:SF3">
    <property type="entry name" value="PROTEASOME MATURATION PROTEIN"/>
    <property type="match status" value="1"/>
</dbReference>
<keyword evidence="1" id="KW-0143">Chaperone</keyword>
<dbReference type="GO" id="GO:0043248">
    <property type="term" value="P:proteasome assembly"/>
    <property type="evidence" value="ECO:0007669"/>
    <property type="project" value="InterPro"/>
</dbReference>
<dbReference type="PANTHER" id="PTHR12828">
    <property type="entry name" value="PROTEASOME MATURATION PROTEIN UMP1"/>
    <property type="match status" value="1"/>
</dbReference>